<feature type="region of interest" description="Disordered" evidence="5">
    <location>
        <begin position="310"/>
        <end position="345"/>
    </location>
</feature>
<keyword evidence="8" id="KW-1185">Reference proteome</keyword>
<evidence type="ECO:0000256" key="5">
    <source>
        <dbReference type="SAM" id="MobiDB-lite"/>
    </source>
</evidence>
<dbReference type="PANTHER" id="PTHR30346:SF29">
    <property type="entry name" value="LYSR SUBSTRATE-BINDING"/>
    <property type="match status" value="1"/>
</dbReference>
<dbReference type="InterPro" id="IPR000847">
    <property type="entry name" value="LysR_HTH_N"/>
</dbReference>
<dbReference type="EMBL" id="JACCBA010000001">
    <property type="protein sequence ID" value="NYD50604.1"/>
    <property type="molecule type" value="Genomic_DNA"/>
</dbReference>
<dbReference type="AlphaFoldDB" id="A0A7Y9JKN4"/>
<evidence type="ECO:0000256" key="4">
    <source>
        <dbReference type="ARBA" id="ARBA00023163"/>
    </source>
</evidence>
<comment type="similarity">
    <text evidence="1">Belongs to the LysR transcriptional regulatory family.</text>
</comment>
<evidence type="ECO:0000256" key="2">
    <source>
        <dbReference type="ARBA" id="ARBA00023015"/>
    </source>
</evidence>
<keyword evidence="2" id="KW-0805">Transcription regulation</keyword>
<name>A0A7Y9JKN4_9ACTN</name>
<dbReference type="RefSeq" id="WP_179847134.1">
    <property type="nucleotide sequence ID" value="NZ_JACCBA010000001.1"/>
</dbReference>
<dbReference type="Gene3D" id="3.40.190.290">
    <property type="match status" value="1"/>
</dbReference>
<dbReference type="Pfam" id="PF03466">
    <property type="entry name" value="LysR_substrate"/>
    <property type="match status" value="1"/>
</dbReference>
<comment type="caution">
    <text evidence="7">The sequence shown here is derived from an EMBL/GenBank/DDBJ whole genome shotgun (WGS) entry which is preliminary data.</text>
</comment>
<sequence length="345" mass="37199">MMGSRQLEYFRAVARELHFTRAAETLQIAQPALSQQIRKLERQLGITLFERNNHRVELTPAGAALLEHAERILSDIAAVEDEMRGWAEGTRGRIRLGGARGLTARLARLLAEFSEEFPAVDVELREMNTEEMVAGLGGGRLDAATVVRMPPQEEGRRLESLPLGEEPLVLITSVSAPLAGRYRVPVAALDGIDLVCYSPGSVIREIVLSALAAAGATARIRFETREYSTARAMASVGLAAAVVPRSVAEEPGQPVSVVRLDPEPHLGAVPRLARRTPPEPSAGRVHRLRRPPSGPRLDRTLTARLAAQAQPSVMPVPAGRGGALSAADAGGESRRQGWTVNKQEI</sequence>
<evidence type="ECO:0000256" key="1">
    <source>
        <dbReference type="ARBA" id="ARBA00009437"/>
    </source>
</evidence>
<dbReference type="Proteomes" id="UP000529783">
    <property type="component" value="Unassembled WGS sequence"/>
</dbReference>
<dbReference type="InterPro" id="IPR036388">
    <property type="entry name" value="WH-like_DNA-bd_sf"/>
</dbReference>
<dbReference type="PROSITE" id="PS50931">
    <property type="entry name" value="HTH_LYSR"/>
    <property type="match status" value="1"/>
</dbReference>
<evidence type="ECO:0000256" key="3">
    <source>
        <dbReference type="ARBA" id="ARBA00023125"/>
    </source>
</evidence>
<evidence type="ECO:0000313" key="7">
    <source>
        <dbReference type="EMBL" id="NYD50604.1"/>
    </source>
</evidence>
<gene>
    <name evidence="7" type="ORF">BJY14_006587</name>
</gene>
<evidence type="ECO:0000313" key="8">
    <source>
        <dbReference type="Proteomes" id="UP000529783"/>
    </source>
</evidence>
<feature type="compositionally biased region" description="Polar residues" evidence="5">
    <location>
        <begin position="336"/>
        <end position="345"/>
    </location>
</feature>
<accession>A0A7Y9JKN4</accession>
<feature type="domain" description="HTH lysR-type" evidence="6">
    <location>
        <begin position="2"/>
        <end position="59"/>
    </location>
</feature>
<dbReference type="PRINTS" id="PR00039">
    <property type="entry name" value="HTHLYSR"/>
</dbReference>
<dbReference type="SUPFAM" id="SSF53850">
    <property type="entry name" value="Periplasmic binding protein-like II"/>
    <property type="match status" value="1"/>
</dbReference>
<dbReference type="CDD" id="cd05466">
    <property type="entry name" value="PBP2_LTTR_substrate"/>
    <property type="match status" value="1"/>
</dbReference>
<dbReference type="GO" id="GO:0003677">
    <property type="term" value="F:DNA binding"/>
    <property type="evidence" value="ECO:0007669"/>
    <property type="project" value="UniProtKB-KW"/>
</dbReference>
<keyword evidence="3 7" id="KW-0238">DNA-binding</keyword>
<proteinExistence type="inferred from homology"/>
<dbReference type="InterPro" id="IPR005119">
    <property type="entry name" value="LysR_subst-bd"/>
</dbReference>
<feature type="region of interest" description="Disordered" evidence="5">
    <location>
        <begin position="271"/>
        <end position="297"/>
    </location>
</feature>
<dbReference type="GO" id="GO:0032993">
    <property type="term" value="C:protein-DNA complex"/>
    <property type="evidence" value="ECO:0007669"/>
    <property type="project" value="TreeGrafter"/>
</dbReference>
<dbReference type="SUPFAM" id="SSF46785">
    <property type="entry name" value="Winged helix' DNA-binding domain"/>
    <property type="match status" value="1"/>
</dbReference>
<keyword evidence="4" id="KW-0804">Transcription</keyword>
<dbReference type="PANTHER" id="PTHR30346">
    <property type="entry name" value="TRANSCRIPTIONAL DUAL REGULATOR HCAR-RELATED"/>
    <property type="match status" value="1"/>
</dbReference>
<dbReference type="InterPro" id="IPR036390">
    <property type="entry name" value="WH_DNA-bd_sf"/>
</dbReference>
<reference evidence="7 8" key="1">
    <citation type="submission" date="2020-07" db="EMBL/GenBank/DDBJ databases">
        <title>Sequencing the genomes of 1000 actinobacteria strains.</title>
        <authorList>
            <person name="Klenk H.-P."/>
        </authorList>
    </citation>
    <scope>NUCLEOTIDE SEQUENCE [LARGE SCALE GENOMIC DNA]</scope>
    <source>
        <strain evidence="7 8">DSM 40398</strain>
    </source>
</reference>
<protein>
    <submittedName>
        <fullName evidence="7">DNA-binding transcriptional LysR family regulator</fullName>
    </submittedName>
</protein>
<dbReference type="GO" id="GO:0003700">
    <property type="term" value="F:DNA-binding transcription factor activity"/>
    <property type="evidence" value="ECO:0007669"/>
    <property type="project" value="InterPro"/>
</dbReference>
<organism evidence="7 8">
    <name type="scientific">Actinomadura luteofluorescens</name>
    <dbReference type="NCBI Taxonomy" id="46163"/>
    <lineage>
        <taxon>Bacteria</taxon>
        <taxon>Bacillati</taxon>
        <taxon>Actinomycetota</taxon>
        <taxon>Actinomycetes</taxon>
        <taxon>Streptosporangiales</taxon>
        <taxon>Thermomonosporaceae</taxon>
        <taxon>Actinomadura</taxon>
    </lineage>
</organism>
<dbReference type="FunFam" id="1.10.10.10:FF:000001">
    <property type="entry name" value="LysR family transcriptional regulator"/>
    <property type="match status" value="1"/>
</dbReference>
<dbReference type="Gene3D" id="1.10.10.10">
    <property type="entry name" value="Winged helix-like DNA-binding domain superfamily/Winged helix DNA-binding domain"/>
    <property type="match status" value="1"/>
</dbReference>
<evidence type="ECO:0000259" key="6">
    <source>
        <dbReference type="PROSITE" id="PS50931"/>
    </source>
</evidence>
<dbReference type="Pfam" id="PF00126">
    <property type="entry name" value="HTH_1"/>
    <property type="match status" value="1"/>
</dbReference>